<name>A0AAX2HDJ0_9PSED</name>
<evidence type="ECO:0000313" key="4">
    <source>
        <dbReference type="Proteomes" id="UP000219564"/>
    </source>
</evidence>
<evidence type="ECO:0000259" key="1">
    <source>
        <dbReference type="Pfam" id="PF04773"/>
    </source>
</evidence>
<dbReference type="PANTHER" id="PTHR30273">
    <property type="entry name" value="PERIPLASMIC SIGNAL SENSOR AND SIGMA FACTOR ACTIVATOR FECR-RELATED"/>
    <property type="match status" value="1"/>
</dbReference>
<gene>
    <name evidence="3" type="ORF">PLUA15_70013</name>
</gene>
<dbReference type="PIRSF" id="PIRSF018266">
    <property type="entry name" value="FecR"/>
    <property type="match status" value="1"/>
</dbReference>
<proteinExistence type="predicted"/>
<dbReference type="Gene3D" id="2.60.120.1440">
    <property type="match status" value="1"/>
</dbReference>
<protein>
    <submittedName>
        <fullName evidence="3">Sigma factor regulatory protein FecR/PupR family</fullName>
    </submittedName>
</protein>
<accession>A0AAX2HDJ0</accession>
<dbReference type="InterPro" id="IPR012373">
    <property type="entry name" value="Ferrdict_sens_TM"/>
</dbReference>
<evidence type="ECO:0000259" key="2">
    <source>
        <dbReference type="Pfam" id="PF16220"/>
    </source>
</evidence>
<feature type="domain" description="FecR N-terminal" evidence="2">
    <location>
        <begin position="18"/>
        <end position="60"/>
    </location>
</feature>
<dbReference type="InterPro" id="IPR032623">
    <property type="entry name" value="FecR_N"/>
</dbReference>
<evidence type="ECO:0000313" key="3">
    <source>
        <dbReference type="EMBL" id="SOB55064.1"/>
    </source>
</evidence>
<feature type="domain" description="FecR protein" evidence="1">
    <location>
        <begin position="112"/>
        <end position="204"/>
    </location>
</feature>
<dbReference type="Pfam" id="PF16220">
    <property type="entry name" value="DUF4880"/>
    <property type="match status" value="1"/>
</dbReference>
<dbReference type="Pfam" id="PF04773">
    <property type="entry name" value="FecR"/>
    <property type="match status" value="1"/>
</dbReference>
<dbReference type="AlphaFoldDB" id="A0AAX2HDJ0"/>
<reference evidence="3 4" key="1">
    <citation type="submission" date="2017-08" db="EMBL/GenBank/DDBJ databases">
        <authorList>
            <person name="Chaillou S."/>
        </authorList>
    </citation>
    <scope>NUCLEOTIDE SEQUENCE [LARGE SCALE GENOMIC DNA]</scope>
    <source>
        <strain evidence="3 4">MFPA15A1205</strain>
    </source>
</reference>
<dbReference type="Proteomes" id="UP000219564">
    <property type="component" value="Unassembled WGS sequence"/>
</dbReference>
<dbReference type="InterPro" id="IPR006860">
    <property type="entry name" value="FecR"/>
</dbReference>
<dbReference type="Gene3D" id="3.55.50.30">
    <property type="match status" value="1"/>
</dbReference>
<comment type="caution">
    <text evidence="3">The sequence shown here is derived from an EMBL/GenBank/DDBJ whole genome shotgun (WGS) entry which is preliminary data.</text>
</comment>
<dbReference type="EMBL" id="OBKZ01000054">
    <property type="protein sequence ID" value="SOB55064.1"/>
    <property type="molecule type" value="Genomic_DNA"/>
</dbReference>
<dbReference type="GO" id="GO:0016989">
    <property type="term" value="F:sigma factor antagonist activity"/>
    <property type="evidence" value="ECO:0007669"/>
    <property type="project" value="TreeGrafter"/>
</dbReference>
<sequence length="316" mass="34905">MPEPAAMPPCPSTDDLDDQAIDWLTRLHSGDATARERLAYAQWQHLSPAHKAAAQEAEALWADIGLTPTAHTHVDTPRPRRKAARWASGLAAGLVLAIFGYSAAEGVPGWFDTHHTGVGQRQQWVLSDGSRVTLNSASAITVDFNEHRRTLSLRKGEALIEVAEDPSRPFIVEAGADRVQAKSATFSVRRDSDQTRVLVATGAAQVEHQAQTLELRSNQLAVYRAGQTLAERDQVDAHALTAWHRGKLIFNRKPLQEVLAELERYQYGRIIVPDAGLGALQISGVFDLNDPHNLLHTLEQRYGLNITYLPFVAWVR</sequence>
<organism evidence="3 4">
    <name type="scientific">Pseudomonas lundensis</name>
    <dbReference type="NCBI Taxonomy" id="86185"/>
    <lineage>
        <taxon>Bacteria</taxon>
        <taxon>Pseudomonadati</taxon>
        <taxon>Pseudomonadota</taxon>
        <taxon>Gammaproteobacteria</taxon>
        <taxon>Pseudomonadales</taxon>
        <taxon>Pseudomonadaceae</taxon>
        <taxon>Pseudomonas</taxon>
    </lineage>
</organism>
<dbReference type="PANTHER" id="PTHR30273:SF2">
    <property type="entry name" value="PROTEIN FECR"/>
    <property type="match status" value="1"/>
</dbReference>